<comment type="caution">
    <text evidence="1">The sequence shown here is derived from an EMBL/GenBank/DDBJ whole genome shotgun (WGS) entry which is preliminary data.</text>
</comment>
<keyword evidence="2" id="KW-1185">Reference proteome</keyword>
<reference evidence="2" key="1">
    <citation type="submission" date="2016-07" db="EMBL/GenBank/DDBJ databases">
        <title>Frankia sp. NRRL B-16219 Genome sequencing.</title>
        <authorList>
            <person name="Ghodhbane-Gtari F."/>
            <person name="Swanson E."/>
            <person name="Gueddou A."/>
            <person name="Louati M."/>
            <person name="Nouioui I."/>
            <person name="Hezbri K."/>
            <person name="Abebe-Akele F."/>
            <person name="Simpson S."/>
            <person name="Morris K."/>
            <person name="Thomas K."/>
            <person name="Gtari M."/>
            <person name="Tisa L.S."/>
        </authorList>
    </citation>
    <scope>NUCLEOTIDE SEQUENCE [LARGE SCALE GENOMIC DNA]</scope>
    <source>
        <strain evidence="2">NRRL B-16219</strain>
    </source>
</reference>
<gene>
    <name evidence="1" type="ORF">BBK14_01965</name>
</gene>
<proteinExistence type="predicted"/>
<dbReference type="Proteomes" id="UP000179769">
    <property type="component" value="Unassembled WGS sequence"/>
</dbReference>
<protein>
    <submittedName>
        <fullName evidence="1">Uncharacterized protein</fullName>
    </submittedName>
</protein>
<sequence length="165" mass="16853">MGSADPGPEHELQLTRGRYRWSWACSTCRWAGLDLPTAAAAEADHDAAAALAATLATTGPIPVPMPPLPSVRPPAEGPLRAGQQLPNEWTFCVQRAGDIWSAWAVGAAPSISAEGSTPPQALIALGGAFMVWLDGGGPETAPPTHAVLLGAQIAGAVLPDAVPIL</sequence>
<dbReference type="EMBL" id="MAXA01000002">
    <property type="protein sequence ID" value="OHV46638.1"/>
    <property type="molecule type" value="Genomic_DNA"/>
</dbReference>
<dbReference type="AlphaFoldDB" id="A0A1S1RIK7"/>
<name>A0A1S1RIK7_9ACTN</name>
<accession>A0A1S1RIK7</accession>
<organism evidence="1 2">
    <name type="scientific">Parafrankia soli</name>
    <dbReference type="NCBI Taxonomy" id="2599596"/>
    <lineage>
        <taxon>Bacteria</taxon>
        <taxon>Bacillati</taxon>
        <taxon>Actinomycetota</taxon>
        <taxon>Actinomycetes</taxon>
        <taxon>Frankiales</taxon>
        <taxon>Frankiaceae</taxon>
        <taxon>Parafrankia</taxon>
    </lineage>
</organism>
<evidence type="ECO:0000313" key="1">
    <source>
        <dbReference type="EMBL" id="OHV46638.1"/>
    </source>
</evidence>
<evidence type="ECO:0000313" key="2">
    <source>
        <dbReference type="Proteomes" id="UP000179769"/>
    </source>
</evidence>